<keyword evidence="4 7" id="KW-0479">Metal-binding</keyword>
<evidence type="ECO:0000313" key="9">
    <source>
        <dbReference type="EMBL" id="KAJ2778237.1"/>
    </source>
</evidence>
<dbReference type="InterPro" id="IPR020583">
    <property type="entry name" value="Inositol_monoP_metal-BS"/>
</dbReference>
<dbReference type="InterPro" id="IPR000760">
    <property type="entry name" value="Inositol_monophosphatase-like"/>
</dbReference>
<dbReference type="Pfam" id="PF00459">
    <property type="entry name" value="Inositol_P"/>
    <property type="match status" value="1"/>
</dbReference>
<feature type="binding site" evidence="7">
    <location>
        <position position="85"/>
    </location>
    <ligand>
        <name>Mg(2+)</name>
        <dbReference type="ChEBI" id="CHEBI:18420"/>
        <label>1</label>
        <note>catalytic</note>
    </ligand>
</feature>
<dbReference type="PROSITE" id="PS00629">
    <property type="entry name" value="IMP_1"/>
    <property type="match status" value="1"/>
</dbReference>
<dbReference type="PANTHER" id="PTHR20854">
    <property type="entry name" value="INOSITOL MONOPHOSPHATASE"/>
    <property type="match status" value="1"/>
</dbReference>
<dbReference type="GO" id="GO:0006020">
    <property type="term" value="P:inositol metabolic process"/>
    <property type="evidence" value="ECO:0007669"/>
    <property type="project" value="TreeGrafter"/>
</dbReference>
<feature type="binding site" evidence="7">
    <location>
        <position position="248"/>
    </location>
    <ligand>
        <name>Mg(2+)</name>
        <dbReference type="ChEBI" id="CHEBI:18420"/>
        <label>1</label>
        <note>catalytic</note>
    </ligand>
</feature>
<dbReference type="EMBL" id="JANBUL010000240">
    <property type="protein sequence ID" value="KAJ2778237.1"/>
    <property type="molecule type" value="Genomic_DNA"/>
</dbReference>
<gene>
    <name evidence="9" type="ORF">H4R18_004713</name>
</gene>
<comment type="cofactor">
    <cofactor evidence="2 7 8">
        <name>Mg(2+)</name>
        <dbReference type="ChEBI" id="CHEBI:18420"/>
    </cofactor>
</comment>
<feature type="binding site" evidence="7">
    <location>
        <position position="109"/>
    </location>
    <ligand>
        <name>Mg(2+)</name>
        <dbReference type="ChEBI" id="CHEBI:18420"/>
        <label>1</label>
        <note>catalytic</note>
    </ligand>
</feature>
<keyword evidence="6 7" id="KW-0460">Magnesium</keyword>
<dbReference type="FunFam" id="3.30.540.10:FF:000004">
    <property type="entry name" value="Inositol-1-monophosphatase"/>
    <property type="match status" value="1"/>
</dbReference>
<dbReference type="EC" id="3.1.3.25" evidence="8"/>
<dbReference type="GO" id="GO:0046872">
    <property type="term" value="F:metal ion binding"/>
    <property type="evidence" value="ECO:0007669"/>
    <property type="project" value="UniProtKB-KW"/>
</dbReference>
<evidence type="ECO:0000256" key="8">
    <source>
        <dbReference type="RuleBase" id="RU364068"/>
    </source>
</evidence>
<evidence type="ECO:0000256" key="4">
    <source>
        <dbReference type="ARBA" id="ARBA00022723"/>
    </source>
</evidence>
<comment type="caution">
    <text evidence="9">The sequence shown here is derived from an EMBL/GenBank/DDBJ whole genome shotgun (WGS) entry which is preliminary data.</text>
</comment>
<accession>A0A9W8HBF4</accession>
<reference evidence="9" key="1">
    <citation type="submission" date="2022-07" db="EMBL/GenBank/DDBJ databases">
        <title>Phylogenomic reconstructions and comparative analyses of Kickxellomycotina fungi.</title>
        <authorList>
            <person name="Reynolds N.K."/>
            <person name="Stajich J.E."/>
            <person name="Barry K."/>
            <person name="Grigoriev I.V."/>
            <person name="Crous P."/>
            <person name="Smith M.E."/>
        </authorList>
    </citation>
    <scope>NUCLEOTIDE SEQUENCE</scope>
    <source>
        <strain evidence="9">NBRC 105414</strain>
    </source>
</reference>
<feature type="binding site" evidence="7">
    <location>
        <position position="106"/>
    </location>
    <ligand>
        <name>Mg(2+)</name>
        <dbReference type="ChEBI" id="CHEBI:18420"/>
        <label>1</label>
        <note>catalytic</note>
    </ligand>
</feature>
<dbReference type="SUPFAM" id="SSF56655">
    <property type="entry name" value="Carbohydrate phosphatase"/>
    <property type="match status" value="1"/>
</dbReference>
<evidence type="ECO:0000256" key="3">
    <source>
        <dbReference type="ARBA" id="ARBA00009759"/>
    </source>
</evidence>
<organism evidence="9 10">
    <name type="scientific">Coemansia javaensis</name>
    <dbReference type="NCBI Taxonomy" id="2761396"/>
    <lineage>
        <taxon>Eukaryota</taxon>
        <taxon>Fungi</taxon>
        <taxon>Fungi incertae sedis</taxon>
        <taxon>Zoopagomycota</taxon>
        <taxon>Kickxellomycotina</taxon>
        <taxon>Kickxellomycetes</taxon>
        <taxon>Kickxellales</taxon>
        <taxon>Kickxellaceae</taxon>
        <taxon>Coemansia</taxon>
    </lineage>
</organism>
<dbReference type="GO" id="GO:0008934">
    <property type="term" value="F:inositol monophosphate 1-phosphatase activity"/>
    <property type="evidence" value="ECO:0007669"/>
    <property type="project" value="InterPro"/>
</dbReference>
<evidence type="ECO:0000256" key="2">
    <source>
        <dbReference type="ARBA" id="ARBA00001946"/>
    </source>
</evidence>
<name>A0A9W8HBF4_9FUNG</name>
<dbReference type="Gene3D" id="3.30.540.10">
    <property type="entry name" value="Fructose-1,6-Bisphosphatase, subunit A, domain 1"/>
    <property type="match status" value="1"/>
</dbReference>
<dbReference type="GO" id="GO:0046854">
    <property type="term" value="P:phosphatidylinositol phosphate biosynthetic process"/>
    <property type="evidence" value="ECO:0007669"/>
    <property type="project" value="InterPro"/>
</dbReference>
<proteinExistence type="inferred from homology"/>
<dbReference type="CDD" id="cd01639">
    <property type="entry name" value="IMPase"/>
    <property type="match status" value="1"/>
</dbReference>
<evidence type="ECO:0000256" key="5">
    <source>
        <dbReference type="ARBA" id="ARBA00022801"/>
    </source>
</evidence>
<evidence type="ECO:0000256" key="1">
    <source>
        <dbReference type="ARBA" id="ARBA00001033"/>
    </source>
</evidence>
<dbReference type="AlphaFoldDB" id="A0A9W8HBF4"/>
<dbReference type="PANTHER" id="PTHR20854:SF4">
    <property type="entry name" value="INOSITOL-1-MONOPHOSPHATASE-RELATED"/>
    <property type="match status" value="1"/>
</dbReference>
<comment type="similarity">
    <text evidence="3 8">Belongs to the inositol monophosphatase superfamily.</text>
</comment>
<protein>
    <recommendedName>
        <fullName evidence="8">Inositol-1-monophosphatase</fullName>
        <ecNumber evidence="8">3.1.3.25</ecNumber>
    </recommendedName>
</protein>
<dbReference type="PRINTS" id="PR00377">
    <property type="entry name" value="IMPHPHTASES"/>
</dbReference>
<evidence type="ECO:0000313" key="10">
    <source>
        <dbReference type="Proteomes" id="UP001140217"/>
    </source>
</evidence>
<dbReference type="PROSITE" id="PS00630">
    <property type="entry name" value="IMP_2"/>
    <property type="match status" value="1"/>
</dbReference>
<dbReference type="GO" id="GO:0007165">
    <property type="term" value="P:signal transduction"/>
    <property type="evidence" value="ECO:0007669"/>
    <property type="project" value="TreeGrafter"/>
</dbReference>
<dbReference type="Proteomes" id="UP001140217">
    <property type="component" value="Unassembled WGS sequence"/>
</dbReference>
<dbReference type="InterPro" id="IPR033942">
    <property type="entry name" value="IMPase"/>
</dbReference>
<keyword evidence="10" id="KW-1185">Reference proteome</keyword>
<dbReference type="InterPro" id="IPR020550">
    <property type="entry name" value="Inositol_monophosphatase_CS"/>
</dbReference>
<comment type="pathway">
    <text evidence="8">Polyol metabolism; myo-inositol biosynthesis; myo-inositol from D-glucose 6-phosphate: step 2/2.</text>
</comment>
<dbReference type="OrthoDB" id="10254945at2759"/>
<evidence type="ECO:0000256" key="6">
    <source>
        <dbReference type="ARBA" id="ARBA00022842"/>
    </source>
</evidence>
<sequence length="333" mass="35725">MPSQSTDAAQLQEYLDTAIALARELGPAFTDGFWRTGQFASSSAYAAEDKQGNEADCVTAVDRHIERELLARLRKLYPAHRFVGEETTAEAGDDYEVTDDPTWIVDPVDGTNNFVHHFPYTGISIALAVNREPVVGVVYLPVLGELYAAARGLGARLNGDPLPLVRPPALTTPTSLAQCSLLAEHGSARSAAVIESRLGSFTRLLLARECGGAGLQGLRVVGSAASDLVLVSKGAAEMYWELGPHAWDFAAATVILLESGGAVFDGAGWWGSAIPDADRALKPFNMWNRKLLAIRHIPDLPGQPGSGRTLQRKLAAELLGFVQDIPYTPDGRH</sequence>
<dbReference type="Gene3D" id="3.40.190.80">
    <property type="match status" value="1"/>
</dbReference>
<comment type="catalytic activity">
    <reaction evidence="1 8">
        <text>a myo-inositol phosphate + H2O = myo-inositol + phosphate</text>
        <dbReference type="Rhea" id="RHEA:24056"/>
        <dbReference type="ChEBI" id="CHEBI:15377"/>
        <dbReference type="ChEBI" id="CHEBI:17268"/>
        <dbReference type="ChEBI" id="CHEBI:43474"/>
        <dbReference type="ChEBI" id="CHEBI:84139"/>
        <dbReference type="EC" id="3.1.3.25"/>
    </reaction>
</comment>
<evidence type="ECO:0000256" key="7">
    <source>
        <dbReference type="PIRSR" id="PIRSR600760-2"/>
    </source>
</evidence>
<keyword evidence="5 8" id="KW-0378">Hydrolase</keyword>